<comment type="caution">
    <text evidence="2">The sequence shown here is derived from an EMBL/GenBank/DDBJ whole genome shotgun (WGS) entry which is preliminary data.</text>
</comment>
<dbReference type="AlphaFoldDB" id="A0AAW2C9Q8"/>
<dbReference type="InterPro" id="IPR000477">
    <property type="entry name" value="RT_dom"/>
</dbReference>
<accession>A0AAW2C9Q8</accession>
<dbReference type="PANTHER" id="PTHR33116">
    <property type="entry name" value="REVERSE TRANSCRIPTASE ZINC-BINDING DOMAIN-CONTAINING PROTEIN-RELATED-RELATED"/>
    <property type="match status" value="1"/>
</dbReference>
<dbReference type="InterPro" id="IPR043502">
    <property type="entry name" value="DNA/RNA_pol_sf"/>
</dbReference>
<dbReference type="Pfam" id="PF13966">
    <property type="entry name" value="zf-RVT"/>
    <property type="match status" value="1"/>
</dbReference>
<feature type="domain" description="Reverse transcriptase" evidence="1">
    <location>
        <begin position="34"/>
        <end position="316"/>
    </location>
</feature>
<gene>
    <name evidence="2" type="ORF">SO802_022703</name>
</gene>
<dbReference type="Proteomes" id="UP001459277">
    <property type="component" value="Unassembled WGS sequence"/>
</dbReference>
<dbReference type="SUPFAM" id="SSF56672">
    <property type="entry name" value="DNA/RNA polymerases"/>
    <property type="match status" value="1"/>
</dbReference>
<dbReference type="InterPro" id="IPR026960">
    <property type="entry name" value="RVT-Znf"/>
</dbReference>
<reference evidence="2 3" key="1">
    <citation type="submission" date="2024-01" db="EMBL/GenBank/DDBJ databases">
        <title>A telomere-to-telomere, gap-free genome of sweet tea (Lithocarpus litseifolius).</title>
        <authorList>
            <person name="Zhou J."/>
        </authorList>
    </citation>
    <scope>NUCLEOTIDE SEQUENCE [LARGE SCALE GENOMIC DNA]</scope>
    <source>
        <strain evidence="2">Zhou-2022a</strain>
        <tissue evidence="2">Leaf</tissue>
    </source>
</reference>
<dbReference type="Pfam" id="PF00078">
    <property type="entry name" value="RVT_1"/>
    <property type="match status" value="1"/>
</dbReference>
<dbReference type="PROSITE" id="PS50878">
    <property type="entry name" value="RT_POL"/>
    <property type="match status" value="1"/>
</dbReference>
<evidence type="ECO:0000313" key="2">
    <source>
        <dbReference type="EMBL" id="KAK9993000.1"/>
    </source>
</evidence>
<name>A0AAW2C9Q8_9ROSI</name>
<proteinExistence type="predicted"/>
<evidence type="ECO:0000313" key="3">
    <source>
        <dbReference type="Proteomes" id="UP001459277"/>
    </source>
</evidence>
<sequence length="822" mass="94709">MAPLKAPGPDGMPPLFYQHFWSTMQHDVTSAILSWLNSGILPEPINHTLITLVPKIDNPELVSEFRPISLCNVLYKIYSKVLANRLKKFLPSLITEHQSAFAKERLISDNVMVAFETLHHMKQHNSGKHGFMAVKLDMSKAYDRVEWVYLEKLLEKMGFCARWIALMMSCVKTVSYSIMVNGEPIGMIHPKRGIRQGDPLSPFLFLLCTEGLHALIKHSARNGDIKGFSLCKRGPKLTHLFFADDSLLFCRSITEDCNNVLKLFGEYESWSGQKINKEKTALFFSKSTSDEAKTSIKNLFQVQEVKSYEKYLGLPSFVGRGKKASFNYIKERVWRKLQGWEGKLLSQAGRAVLIKAVIQAIPSYAMGCFKLPLGLCDDIETMIKKFWWGQRGNRRKIHWIRWSELTKSKMVGGMGFRDLAQFNDALLAKQAWRLLHNKETLFYKVFKARFFPNHSLLEAKESSFGSYAWKSILQGRDVILDGACWRVGNGKSIKIWQHHWLPRKNPTKVLSPVVETMEEATMDCLIDEGTRTWNATMVDGIFAPQEAEEIKNIPLARKVSEDTLYWPWEQDGRYSCKTGYRFLKEEEVGFQVTDSQEHENGLWKKIWALKCPNKVRNLLWRACRNSLPSKCNLLRRTIISEQRCDRCKEEDEDIVHAVWSCKELDGVWGVDNTWCFRNQRSFSSFSELLTWVFEHQKNPALFAFTIWSIWHQRNQVRTQQAHRPLNQLSLWAHDSLLEYKALEKESVPSRISRRVQWRPPDPGLFKVNFDGATFEEEKCSGIGAIVRDKEGLVIAAMATRVPQHLQAIEIEALAANKALEFA</sequence>
<organism evidence="2 3">
    <name type="scientific">Lithocarpus litseifolius</name>
    <dbReference type="NCBI Taxonomy" id="425828"/>
    <lineage>
        <taxon>Eukaryota</taxon>
        <taxon>Viridiplantae</taxon>
        <taxon>Streptophyta</taxon>
        <taxon>Embryophyta</taxon>
        <taxon>Tracheophyta</taxon>
        <taxon>Spermatophyta</taxon>
        <taxon>Magnoliopsida</taxon>
        <taxon>eudicotyledons</taxon>
        <taxon>Gunneridae</taxon>
        <taxon>Pentapetalae</taxon>
        <taxon>rosids</taxon>
        <taxon>fabids</taxon>
        <taxon>Fagales</taxon>
        <taxon>Fagaceae</taxon>
        <taxon>Lithocarpus</taxon>
    </lineage>
</organism>
<dbReference type="EMBL" id="JAZDWU010000008">
    <property type="protein sequence ID" value="KAK9993000.1"/>
    <property type="molecule type" value="Genomic_DNA"/>
</dbReference>
<dbReference type="PANTHER" id="PTHR33116:SF86">
    <property type="entry name" value="REVERSE TRANSCRIPTASE DOMAIN-CONTAINING PROTEIN"/>
    <property type="match status" value="1"/>
</dbReference>
<evidence type="ECO:0000259" key="1">
    <source>
        <dbReference type="PROSITE" id="PS50878"/>
    </source>
</evidence>
<protein>
    <recommendedName>
        <fullName evidence="1">Reverse transcriptase domain-containing protein</fullName>
    </recommendedName>
</protein>
<keyword evidence="3" id="KW-1185">Reference proteome</keyword>
<dbReference type="CDD" id="cd01650">
    <property type="entry name" value="RT_nLTR_like"/>
    <property type="match status" value="1"/>
</dbReference>